<comment type="caution">
    <text evidence="2">The sequence shown here is derived from an EMBL/GenBank/DDBJ whole genome shotgun (WGS) entry which is preliminary data.</text>
</comment>
<dbReference type="EMBL" id="WTYR01000001">
    <property type="protein sequence ID" value="MXP09274.1"/>
    <property type="molecule type" value="Genomic_DNA"/>
</dbReference>
<organism evidence="2 3">
    <name type="scientific">Alteriqipengyuania halimionae</name>
    <dbReference type="NCBI Taxonomy" id="1926630"/>
    <lineage>
        <taxon>Bacteria</taxon>
        <taxon>Pseudomonadati</taxon>
        <taxon>Pseudomonadota</taxon>
        <taxon>Alphaproteobacteria</taxon>
        <taxon>Sphingomonadales</taxon>
        <taxon>Erythrobacteraceae</taxon>
        <taxon>Alteriqipengyuania</taxon>
    </lineage>
</organism>
<feature type="compositionally biased region" description="Polar residues" evidence="1">
    <location>
        <begin position="34"/>
        <end position="47"/>
    </location>
</feature>
<dbReference type="OrthoDB" id="5290748at2"/>
<dbReference type="RefSeq" id="WP_160615977.1">
    <property type="nucleotide sequence ID" value="NZ_WTYR01000001.1"/>
</dbReference>
<name>A0A6I4U1V0_9SPHN</name>
<protein>
    <recommendedName>
        <fullName evidence="4">Uracil-DNA glycosylase-like domain-containing protein</fullName>
    </recommendedName>
</protein>
<reference evidence="2 3" key="1">
    <citation type="submission" date="2019-12" db="EMBL/GenBank/DDBJ databases">
        <title>Genomic-based taxomic classification of the family Erythrobacteraceae.</title>
        <authorList>
            <person name="Xu L."/>
        </authorList>
    </citation>
    <scope>NUCLEOTIDE SEQUENCE [LARGE SCALE GENOMIC DNA]</scope>
    <source>
        <strain evidence="2 3">LMG 29519</strain>
    </source>
</reference>
<dbReference type="SUPFAM" id="SSF52141">
    <property type="entry name" value="Uracil-DNA glycosylase-like"/>
    <property type="match status" value="1"/>
</dbReference>
<accession>A0A6I4U1V0</accession>
<dbReference type="Gene3D" id="3.40.470.10">
    <property type="entry name" value="Uracil-DNA glycosylase-like domain"/>
    <property type="match status" value="1"/>
</dbReference>
<evidence type="ECO:0000256" key="1">
    <source>
        <dbReference type="SAM" id="MobiDB-lite"/>
    </source>
</evidence>
<gene>
    <name evidence="2" type="ORF">GRI68_03675</name>
</gene>
<dbReference type="AlphaFoldDB" id="A0A6I4U1V0"/>
<evidence type="ECO:0008006" key="4">
    <source>
        <dbReference type="Google" id="ProtNLM"/>
    </source>
</evidence>
<dbReference type="InterPro" id="IPR036895">
    <property type="entry name" value="Uracil-DNA_glycosylase-like_sf"/>
</dbReference>
<evidence type="ECO:0000313" key="3">
    <source>
        <dbReference type="Proteomes" id="UP000429229"/>
    </source>
</evidence>
<feature type="region of interest" description="Disordered" evidence="1">
    <location>
        <begin position="24"/>
        <end position="66"/>
    </location>
</feature>
<proteinExistence type="predicted"/>
<sequence>MAAVIAWWREAGVDYAYSDDASGFLAQPEEETDASASDTSQGGSTPTPVRAPEEPRGPSLPAPEHWPTDLADFEQWWLTEDALGDGTAGRIAPRGPSEAALMVLVSQPEREDRAQLLSGPDGSLLDAFLRATGLDEANIYRASIAPQYDPARNWDDSAHLGAVAWRHIALVRPTGVLVLGNNARSILQHDPAQRDYALRGLNQQDLEVPILAGTGLAAMRKAPRTKARLWRDWLEWTGK</sequence>
<dbReference type="Proteomes" id="UP000429229">
    <property type="component" value="Unassembled WGS sequence"/>
</dbReference>
<keyword evidence="3" id="KW-1185">Reference proteome</keyword>
<evidence type="ECO:0000313" key="2">
    <source>
        <dbReference type="EMBL" id="MXP09274.1"/>
    </source>
</evidence>